<dbReference type="PROSITE" id="PS51304">
    <property type="entry name" value="GALECTIN"/>
    <property type="match status" value="1"/>
</dbReference>
<keyword evidence="3" id="KW-1185">Reference proteome</keyword>
<dbReference type="AlphaFoldDB" id="A0A1I8C144"/>
<reference evidence="4" key="1">
    <citation type="submission" date="2016-11" db="UniProtKB">
        <authorList>
            <consortium name="WormBaseParasite"/>
        </authorList>
    </citation>
    <scope>IDENTIFICATION</scope>
</reference>
<organism evidence="3 4">
    <name type="scientific">Meloidogyne hapla</name>
    <name type="common">Root-knot nematode worm</name>
    <dbReference type="NCBI Taxonomy" id="6305"/>
    <lineage>
        <taxon>Eukaryota</taxon>
        <taxon>Metazoa</taxon>
        <taxon>Ecdysozoa</taxon>
        <taxon>Nematoda</taxon>
        <taxon>Chromadorea</taxon>
        <taxon>Rhabditida</taxon>
        <taxon>Tylenchina</taxon>
        <taxon>Tylenchomorpha</taxon>
        <taxon>Tylenchoidea</taxon>
        <taxon>Meloidogynidae</taxon>
        <taxon>Meloidogyninae</taxon>
        <taxon>Meloidogyne</taxon>
    </lineage>
</organism>
<dbReference type="GO" id="GO:0030246">
    <property type="term" value="F:carbohydrate binding"/>
    <property type="evidence" value="ECO:0007669"/>
    <property type="project" value="UniProtKB-KW"/>
</dbReference>
<proteinExistence type="predicted"/>
<evidence type="ECO:0000259" key="2">
    <source>
        <dbReference type="PROSITE" id="PS51304"/>
    </source>
</evidence>
<dbReference type="Gene3D" id="2.60.120.200">
    <property type="match status" value="1"/>
</dbReference>
<accession>A0A1I8C144</accession>
<evidence type="ECO:0000313" key="4">
    <source>
        <dbReference type="WBParaSite" id="MhA1_Contig88.frz3.gene110"/>
    </source>
</evidence>
<sequence>MVTTHHVIPYLALDQCMLRPGQQHHGSFGFIFERPGTLLCDELLICYPGQLSGNNTLNGMITTIPYRLGKHAENPIKVLCAGKRAEFCKKGACSVGNPASHIWHGIKLSSVYEKHPEYNESIFITNIKLSFTDKEYLLNKTSLFAIELGNKDHFASHVREMHKKNSKFVPGKIINMTDGRKLSEKFFAHVDIGAYLHNYTGIWTIGLDLLPTSGQRNLHLFVYKGCACGMEAWFKKPTTPSSLIPKTNYISTPGEGKGKLFNDKDCTRRHTNSTKYNLGNITDQELLINFTLWSGREGKNGTIELFSGRRSILKLFANAKVISHTFNGKLIRKISQPVDLLTIGATMVLTIRVTKYYVWIGFSSDVWGPEFYVYRFWQEKWWEGKLFKGSNNKLKISGDFLTVTPVIIRKLNNDDKHNLAKTFRHEIKEKNYKLDTISTNVTFRLYLKTGARVTSFEIELWSDQLLAFYLHVDYWTTTPFTIITSYTFDKKSKLSNVTLFEIYKSHLIYYVINVSKIDNLTRFDIQINGRRFSNNTVISEIPIWMINRIKVSQTFLFPVVKLIKIHDNLELLDYQQNEIELKPPHKKHKIKLELQGNGTILCFEAKIPKAKDMIGRKEFQVYLFRDANDFNVKYGDTVLMLNFTFDPDEFTDLENISYILGTNSFLYLNSYIRSKGGWQDRKKHQNPIGTDVPILVHIIAEKKFFKISINEATDYIYYRHILPPWAVDNAMITGNIQNVSNFSEKCQEIAKNYKFPPNLFKLQRKLNEGDKIAIDGNIPKIFNGTIEIYFFQKALEWHNEGHFLLQL</sequence>
<evidence type="ECO:0000256" key="1">
    <source>
        <dbReference type="ARBA" id="ARBA00022734"/>
    </source>
</evidence>
<dbReference type="WBParaSite" id="MhA1_Contig88.frz3.gene110">
    <property type="protein sequence ID" value="MhA1_Contig88.frz3.gene110"/>
    <property type="gene ID" value="MhA1_Contig88.frz3.gene110"/>
</dbReference>
<dbReference type="Proteomes" id="UP000095281">
    <property type="component" value="Unplaced"/>
</dbReference>
<dbReference type="InterPro" id="IPR001079">
    <property type="entry name" value="Galectin_CRD"/>
</dbReference>
<keyword evidence="1" id="KW-0430">Lectin</keyword>
<dbReference type="Pfam" id="PF00337">
    <property type="entry name" value="Gal-bind_lectin"/>
    <property type="match status" value="1"/>
</dbReference>
<evidence type="ECO:0000313" key="3">
    <source>
        <dbReference type="Proteomes" id="UP000095281"/>
    </source>
</evidence>
<name>A0A1I8C144_MELHA</name>
<feature type="domain" description="Galectin" evidence="2">
    <location>
        <begin position="587"/>
        <end position="745"/>
    </location>
</feature>
<protein>
    <submittedName>
        <fullName evidence="4">Galectin domain-containing protein</fullName>
    </submittedName>
</protein>